<dbReference type="Gene3D" id="2.40.160.210">
    <property type="entry name" value="Acyl-CoA thioesterase, double hotdog domain"/>
    <property type="match status" value="1"/>
</dbReference>
<dbReference type="SUPFAM" id="SSF54637">
    <property type="entry name" value="Thioesterase/thiol ester dehydrase-isomerase"/>
    <property type="match status" value="1"/>
</dbReference>
<dbReference type="Proteomes" id="UP001155145">
    <property type="component" value="Unassembled WGS sequence"/>
</dbReference>
<keyword evidence="5" id="KW-1185">Reference proteome</keyword>
<organism evidence="3 6">
    <name type="scientific">Arthrobacter zhangbolii</name>
    <dbReference type="NCBI Taxonomy" id="2886936"/>
    <lineage>
        <taxon>Bacteria</taxon>
        <taxon>Bacillati</taxon>
        <taxon>Actinomycetota</taxon>
        <taxon>Actinomycetes</taxon>
        <taxon>Micrococcales</taxon>
        <taxon>Micrococcaceae</taxon>
        <taxon>Arthrobacter</taxon>
    </lineage>
</organism>
<dbReference type="EMBL" id="JAJFZT010000001">
    <property type="protein sequence ID" value="MCC3271305.1"/>
    <property type="molecule type" value="Genomic_DNA"/>
</dbReference>
<feature type="domain" description="Acyl-CoA thioesterase-like N-terminal HotDog" evidence="1">
    <location>
        <begin position="21"/>
        <end position="103"/>
    </location>
</feature>
<protein>
    <submittedName>
        <fullName evidence="3">Thioesterase family protein</fullName>
    </submittedName>
</protein>
<feature type="domain" description="Acyl-CoA thioesterase-like C-terminal" evidence="2">
    <location>
        <begin position="134"/>
        <end position="255"/>
    </location>
</feature>
<evidence type="ECO:0000313" key="3">
    <source>
        <dbReference type="EMBL" id="MCC3271305.1"/>
    </source>
</evidence>
<reference evidence="3" key="1">
    <citation type="submission" date="2021-10" db="EMBL/GenBank/DDBJ databases">
        <title>Novel species in genus Arthrobacter.</title>
        <authorList>
            <person name="Liu Y."/>
        </authorList>
    </citation>
    <scope>NUCLEOTIDE SEQUENCE</scope>
    <source>
        <strain evidence="3">Zg-Y462</strain>
        <strain evidence="5">zg-Y462</strain>
    </source>
</reference>
<evidence type="ECO:0000313" key="4">
    <source>
        <dbReference type="EMBL" id="UON90911.1"/>
    </source>
</evidence>
<dbReference type="Pfam" id="PF20789">
    <property type="entry name" value="4HBT_3C"/>
    <property type="match status" value="1"/>
</dbReference>
<dbReference type="Pfam" id="PF13622">
    <property type="entry name" value="4HBT_3"/>
    <property type="match status" value="1"/>
</dbReference>
<proteinExistence type="predicted"/>
<evidence type="ECO:0000259" key="2">
    <source>
        <dbReference type="Pfam" id="PF20789"/>
    </source>
</evidence>
<sequence length="261" mass="28358">MAESYYRSLGNGVYEATIHTQGAWNPQEQHMAPISGLLAHCLEQFQPRPDLRMARISYDILGLIPRSTFEVKTSLLRPGRTIELLQAEMVADGRTAVRATAWRLARGTTSEVAAVEDGTMPGPAEAGTREGLTAWPGAFIESVEMRALPGLRPGRGRAWLRTPHEMVEGMPTSDLVRLIGMADTANGISTRVPPGGDSYMFPNVDLQLHLHRDPVGEWLGLDTQVTFGTDGIGLTSAILHDEHGPFGRSEQILTVRPLGGA</sequence>
<dbReference type="InterPro" id="IPR049450">
    <property type="entry name" value="ACOT8-like_C"/>
</dbReference>
<evidence type="ECO:0000313" key="6">
    <source>
        <dbReference type="Proteomes" id="UP001155145"/>
    </source>
</evidence>
<dbReference type="EMBL" id="CP094984">
    <property type="protein sequence ID" value="UON90911.1"/>
    <property type="molecule type" value="Genomic_DNA"/>
</dbReference>
<accession>A0A9X1M5R2</accession>
<dbReference type="RefSeq" id="WP_227927704.1">
    <property type="nucleotide sequence ID" value="NZ_CP094984.1"/>
</dbReference>
<dbReference type="InterPro" id="IPR049449">
    <property type="entry name" value="TesB_ACOT8-like_N"/>
</dbReference>
<dbReference type="AlphaFoldDB" id="A0A9X1M5R2"/>
<gene>
    <name evidence="3" type="ORF">LJ755_01000</name>
    <name evidence="4" type="ORF">MUK71_09685</name>
</gene>
<dbReference type="Proteomes" id="UP000829758">
    <property type="component" value="Chromosome"/>
</dbReference>
<dbReference type="InterPro" id="IPR029069">
    <property type="entry name" value="HotDog_dom_sf"/>
</dbReference>
<dbReference type="InterPro" id="IPR042171">
    <property type="entry name" value="Acyl-CoA_hotdog"/>
</dbReference>
<evidence type="ECO:0000259" key="1">
    <source>
        <dbReference type="Pfam" id="PF13622"/>
    </source>
</evidence>
<name>A0A9X1M5R2_9MICC</name>
<evidence type="ECO:0000313" key="5">
    <source>
        <dbReference type="Proteomes" id="UP000829758"/>
    </source>
</evidence>